<evidence type="ECO:0000256" key="3">
    <source>
        <dbReference type="SAM" id="SignalP"/>
    </source>
</evidence>
<keyword evidence="2 5" id="KW-0378">Hydrolase</keyword>
<evidence type="ECO:0000256" key="2">
    <source>
        <dbReference type="ARBA" id="ARBA00022801"/>
    </source>
</evidence>
<dbReference type="NCBIfam" id="NF045579">
    <property type="entry name" value="rhamnoside_JR"/>
    <property type="match status" value="1"/>
</dbReference>
<dbReference type="EMBL" id="MBTF01000001">
    <property type="protein sequence ID" value="OOQ61865.1"/>
    <property type="molecule type" value="Genomic_DNA"/>
</dbReference>
<protein>
    <submittedName>
        <fullName evidence="5">Glycosyl hydrolase</fullName>
    </submittedName>
</protein>
<dbReference type="STRING" id="1792845.BC343_02030"/>
<dbReference type="Gene3D" id="2.60.120.260">
    <property type="entry name" value="Galactose-binding domain-like"/>
    <property type="match status" value="1"/>
</dbReference>
<feature type="signal peptide" evidence="3">
    <location>
        <begin position="1"/>
        <end position="25"/>
    </location>
</feature>
<dbReference type="InterPro" id="IPR054593">
    <property type="entry name" value="Beta-mannosidase-like_N2"/>
</dbReference>
<evidence type="ECO:0000313" key="5">
    <source>
        <dbReference type="EMBL" id="OOQ61865.1"/>
    </source>
</evidence>
<reference evidence="5 6" key="1">
    <citation type="submission" date="2016-07" db="EMBL/GenBank/DDBJ databases">
        <title>Genomic analysis of zinc-resistant bacterium Mucilaginibacter pedocola TBZ30.</title>
        <authorList>
            <person name="Huang J."/>
            <person name="Tang J."/>
        </authorList>
    </citation>
    <scope>NUCLEOTIDE SEQUENCE [LARGE SCALE GENOMIC DNA]</scope>
    <source>
        <strain evidence="5 6">TBZ30</strain>
    </source>
</reference>
<evidence type="ECO:0000259" key="4">
    <source>
        <dbReference type="Pfam" id="PF22666"/>
    </source>
</evidence>
<evidence type="ECO:0000256" key="1">
    <source>
        <dbReference type="ARBA" id="ARBA00022729"/>
    </source>
</evidence>
<gene>
    <name evidence="5" type="ORF">BC343_02030</name>
</gene>
<dbReference type="PANTHER" id="PTHR43817:SF1">
    <property type="entry name" value="HYDROLASE, FAMILY 43, PUTATIVE (AFU_ORTHOLOGUE AFUA_3G01660)-RELATED"/>
    <property type="match status" value="1"/>
</dbReference>
<name>A0A1S9PLQ2_9SPHI</name>
<feature type="domain" description="Beta-mannosidase-like galactose-binding" evidence="4">
    <location>
        <begin position="839"/>
        <end position="907"/>
    </location>
</feature>
<proteinExistence type="predicted"/>
<dbReference type="SUPFAM" id="SSF49785">
    <property type="entry name" value="Galactose-binding domain-like"/>
    <property type="match status" value="1"/>
</dbReference>
<dbReference type="Pfam" id="PF17132">
    <property type="entry name" value="Glyco_hydro_106"/>
    <property type="match status" value="3"/>
</dbReference>
<evidence type="ECO:0000313" key="6">
    <source>
        <dbReference type="Proteomes" id="UP000189739"/>
    </source>
</evidence>
<dbReference type="Proteomes" id="UP000189739">
    <property type="component" value="Unassembled WGS sequence"/>
</dbReference>
<dbReference type="GO" id="GO:0004553">
    <property type="term" value="F:hydrolase activity, hydrolyzing O-glycosyl compounds"/>
    <property type="evidence" value="ECO:0007669"/>
    <property type="project" value="UniProtKB-ARBA"/>
</dbReference>
<keyword evidence="6" id="KW-1185">Reference proteome</keyword>
<dbReference type="RefSeq" id="WP_078346048.1">
    <property type="nucleotide sequence ID" value="NZ_MBTF01000001.1"/>
</dbReference>
<feature type="chain" id="PRO_5013272786" evidence="3">
    <location>
        <begin position="26"/>
        <end position="952"/>
    </location>
</feature>
<keyword evidence="1 3" id="KW-0732">Signal</keyword>
<sequence>MSLRKLLALLCILLPFLLNPIAASAQSRALFNAPPPQTQSRVYWFWIYNRVTKESIARDLREFKAKGISGVNMICNGGYAGKEPLPGVDFLSKEWRELFRFAVKEANRLHIEFGFNLAGGWTLMGPSVTQDDAMKKVVWSKLTVDGGKKSSSKLPVPETVEGYYHDIIVQAFQLSADSTVIPGTLTDISSKLSHDGTLNWDVPAGKWVIMRSGYTLTGHPWSKWKAYPEGDTFKGGEGYEIDYLSKRALDNYFDHLGKTVIAEAKKAGAHIDYLWCDSWECGKLTWTQDMAQQFRKLRGYDVLPFFPALAGYTVQTKDVSQRFKEDFDRTIQDLIAENCYGHFAELCHKNGMRVGTEAGGPNDIPPMDVLKNFSTADIIAGEFWVNGHRNAPGGYNKNRMSRLNLKQTATAAHVYGKVEAEAEAFTEQEHDATHWTLGPSDLKPYANDAFCEGINRLMLHSATSQPPSDGKPGYEYCAGTHFTPNITWWEQSPAFFNYLNRCQYMLQQGKFVADVCFYLGERPPLLAPPKYNIPTLGPGYDCDYANPDVLLNRMSVKNGRIMLPDGMSYRLLVLQNCVSPVPDIAKALGSYQQLTVPTEASKSMSLPVIKKLKEMIYAGATVIGAPPENAGLLDNYPAQDAEVRKIAAELWGDLDGTNRTERKLGKGKLIWGKTARKVLAQIGTIPGFTFAAQNEDPERFDYIHRRTADTDIYFVINRTEKEQASEFTFRVAGKQPEIWDANTGKIVDAKAYEVSKGSVKVPLEFSPFGSYFIIFRKPAPEGKSRATTNFPQLTQTAELAGPWLISFDPEWGGPASTSFKALNSWTEHKEEGIKYYSGTAVYHKTFRVAKKERLYLDLGDVKNVAEIKLNGKKLGVLWCAPWRIEISDALKIGDNKLEIAVTNLWANRVVHDLSLPVSQRLTKTHESFRFDMLNVETPILPSGLLGPVRLYH</sequence>
<comment type="caution">
    <text evidence="5">The sequence shown here is derived from an EMBL/GenBank/DDBJ whole genome shotgun (WGS) entry which is preliminary data.</text>
</comment>
<dbReference type="Pfam" id="PF22666">
    <property type="entry name" value="Glyco_hydro_2_N2"/>
    <property type="match status" value="1"/>
</dbReference>
<dbReference type="OrthoDB" id="9761519at2"/>
<accession>A0A1S9PLQ2</accession>
<dbReference type="PANTHER" id="PTHR43817">
    <property type="entry name" value="GLYCOSYL HYDROLASE"/>
    <property type="match status" value="1"/>
</dbReference>
<dbReference type="AlphaFoldDB" id="A0A1S9PLQ2"/>
<organism evidence="5 6">
    <name type="scientific">Mucilaginibacter pedocola</name>
    <dbReference type="NCBI Taxonomy" id="1792845"/>
    <lineage>
        <taxon>Bacteria</taxon>
        <taxon>Pseudomonadati</taxon>
        <taxon>Bacteroidota</taxon>
        <taxon>Sphingobacteriia</taxon>
        <taxon>Sphingobacteriales</taxon>
        <taxon>Sphingobacteriaceae</taxon>
        <taxon>Mucilaginibacter</taxon>
    </lineage>
</organism>
<dbReference type="InterPro" id="IPR008979">
    <property type="entry name" value="Galactose-bd-like_sf"/>
</dbReference>